<dbReference type="AlphaFoldDB" id="F0SKG0"/>
<dbReference type="SMART" id="SM00240">
    <property type="entry name" value="FHA"/>
    <property type="match status" value="1"/>
</dbReference>
<dbReference type="KEGG" id="pbs:Plabr_4368"/>
<dbReference type="PANTHER" id="PTHR33121:SF76">
    <property type="entry name" value="SIGNALING PROTEIN"/>
    <property type="match status" value="1"/>
</dbReference>
<dbReference type="HOGENOM" id="CLU_758485_0_0_0"/>
<name>F0SKG0_RUBBR</name>
<evidence type="ECO:0000313" key="3">
    <source>
        <dbReference type="EMBL" id="ADY61941.1"/>
    </source>
</evidence>
<evidence type="ECO:0000259" key="2">
    <source>
        <dbReference type="PROSITE" id="PS50883"/>
    </source>
</evidence>
<gene>
    <name evidence="3" type="ordered locus">Plabr_4368</name>
</gene>
<organism evidence="3 4">
    <name type="scientific">Rubinisphaera brasiliensis (strain ATCC 49424 / DSM 5305 / JCM 21570 / IAM 15109 / NBRC 103401 / IFAM 1448)</name>
    <name type="common">Planctomyces brasiliensis</name>
    <dbReference type="NCBI Taxonomy" id="756272"/>
    <lineage>
        <taxon>Bacteria</taxon>
        <taxon>Pseudomonadati</taxon>
        <taxon>Planctomycetota</taxon>
        <taxon>Planctomycetia</taxon>
        <taxon>Planctomycetales</taxon>
        <taxon>Planctomycetaceae</taxon>
        <taxon>Rubinisphaera</taxon>
    </lineage>
</organism>
<evidence type="ECO:0000259" key="1">
    <source>
        <dbReference type="PROSITE" id="PS50006"/>
    </source>
</evidence>
<dbReference type="eggNOG" id="COG2200">
    <property type="taxonomic scope" value="Bacteria"/>
</dbReference>
<dbReference type="InterPro" id="IPR035919">
    <property type="entry name" value="EAL_sf"/>
</dbReference>
<sequence length="390" mass="43796">MNPNASHSAIASNQQTNWYLSGCLSPDTPRTRRMIHRSPFTIGRNPGCDCPINSRKVSKLHAEVIVASEVVLIKDLGSTNGTFVNGYRLHDITPVGAGDLVQFADMEFQIERQGSEANDQTYYADSFEGDWLISRMHEVLNLGRFHMVYQPIVNAADQSRLGLEALLRCKIPGLESPLKLLQSAEQLGLECQLSTAARERAIERVAPHSPACRLFLNTHPNEPLDKDLLRSLVELKSRVAPWKLVVEVHEGAVPDLETISWFRTAVHELDIEIAYDDFGAGQSRLREISEVPPDYVKFDRCMIDGLAASEESRQNLIRSLVELCHNRGIRTIAEGIETQEDGDCCRDLGFDHLQGYFYGRPTDLDNLFPASKPVLQDDLTDSIIYRPRNL</sequence>
<proteinExistence type="predicted"/>
<dbReference type="InterPro" id="IPR000253">
    <property type="entry name" value="FHA_dom"/>
</dbReference>
<dbReference type="Gene3D" id="2.60.200.20">
    <property type="match status" value="1"/>
</dbReference>
<dbReference type="PROSITE" id="PS50006">
    <property type="entry name" value="FHA_DOMAIN"/>
    <property type="match status" value="1"/>
</dbReference>
<dbReference type="RefSeq" id="WP_013630646.1">
    <property type="nucleotide sequence ID" value="NC_015174.1"/>
</dbReference>
<dbReference type="EMBL" id="CP002546">
    <property type="protein sequence ID" value="ADY61941.1"/>
    <property type="molecule type" value="Genomic_DNA"/>
</dbReference>
<dbReference type="STRING" id="756272.Plabr_4368"/>
<dbReference type="PANTHER" id="PTHR33121">
    <property type="entry name" value="CYCLIC DI-GMP PHOSPHODIESTERASE PDEF"/>
    <property type="match status" value="1"/>
</dbReference>
<evidence type="ECO:0000313" key="4">
    <source>
        <dbReference type="Proteomes" id="UP000006860"/>
    </source>
</evidence>
<feature type="domain" description="FHA" evidence="1">
    <location>
        <begin position="40"/>
        <end position="89"/>
    </location>
</feature>
<dbReference type="InterPro" id="IPR001633">
    <property type="entry name" value="EAL_dom"/>
</dbReference>
<dbReference type="Pfam" id="PF00563">
    <property type="entry name" value="EAL"/>
    <property type="match status" value="1"/>
</dbReference>
<protein>
    <submittedName>
        <fullName evidence="3">Diguanylate phosphodiesterase</fullName>
    </submittedName>
</protein>
<dbReference type="SMART" id="SM00052">
    <property type="entry name" value="EAL"/>
    <property type="match status" value="1"/>
</dbReference>
<feature type="domain" description="EAL" evidence="2">
    <location>
        <begin position="129"/>
        <end position="375"/>
    </location>
</feature>
<dbReference type="GO" id="GO:0071111">
    <property type="term" value="F:cyclic-guanylate-specific phosphodiesterase activity"/>
    <property type="evidence" value="ECO:0007669"/>
    <property type="project" value="InterPro"/>
</dbReference>
<dbReference type="SUPFAM" id="SSF141868">
    <property type="entry name" value="EAL domain-like"/>
    <property type="match status" value="1"/>
</dbReference>
<dbReference type="Pfam" id="PF00498">
    <property type="entry name" value="FHA"/>
    <property type="match status" value="1"/>
</dbReference>
<dbReference type="Gene3D" id="3.20.20.450">
    <property type="entry name" value="EAL domain"/>
    <property type="match status" value="1"/>
</dbReference>
<accession>F0SKG0</accession>
<dbReference type="CDD" id="cd00060">
    <property type="entry name" value="FHA"/>
    <property type="match status" value="1"/>
</dbReference>
<dbReference type="eggNOG" id="COG1716">
    <property type="taxonomic scope" value="Bacteria"/>
</dbReference>
<dbReference type="SUPFAM" id="SSF49879">
    <property type="entry name" value="SMAD/FHA domain"/>
    <property type="match status" value="1"/>
</dbReference>
<dbReference type="InterPro" id="IPR050706">
    <property type="entry name" value="Cyclic-di-GMP_PDE-like"/>
</dbReference>
<dbReference type="Proteomes" id="UP000006860">
    <property type="component" value="Chromosome"/>
</dbReference>
<reference evidence="4" key="1">
    <citation type="submission" date="2011-02" db="EMBL/GenBank/DDBJ databases">
        <title>The complete genome of Planctomyces brasiliensis DSM 5305.</title>
        <authorList>
            <person name="Lucas S."/>
            <person name="Copeland A."/>
            <person name="Lapidus A."/>
            <person name="Bruce D."/>
            <person name="Goodwin L."/>
            <person name="Pitluck S."/>
            <person name="Kyrpides N."/>
            <person name="Mavromatis K."/>
            <person name="Pagani I."/>
            <person name="Ivanova N."/>
            <person name="Ovchinnikova G."/>
            <person name="Lu M."/>
            <person name="Detter J.C."/>
            <person name="Han C."/>
            <person name="Land M."/>
            <person name="Hauser L."/>
            <person name="Markowitz V."/>
            <person name="Cheng J.-F."/>
            <person name="Hugenholtz P."/>
            <person name="Woyke T."/>
            <person name="Wu D."/>
            <person name="Tindall B."/>
            <person name="Pomrenke H.G."/>
            <person name="Brambilla E."/>
            <person name="Klenk H.-P."/>
            <person name="Eisen J.A."/>
        </authorList>
    </citation>
    <scope>NUCLEOTIDE SEQUENCE [LARGE SCALE GENOMIC DNA]</scope>
    <source>
        <strain evidence="4">ATCC 49424 / DSM 5305 / JCM 21570 / NBRC 103401 / IFAM 1448</strain>
    </source>
</reference>
<dbReference type="OrthoDB" id="9813903at2"/>
<keyword evidence="4" id="KW-1185">Reference proteome</keyword>
<dbReference type="InterPro" id="IPR008984">
    <property type="entry name" value="SMAD_FHA_dom_sf"/>
</dbReference>
<dbReference type="PROSITE" id="PS50883">
    <property type="entry name" value="EAL"/>
    <property type="match status" value="1"/>
</dbReference>
<dbReference type="CDD" id="cd01948">
    <property type="entry name" value="EAL"/>
    <property type="match status" value="1"/>
</dbReference>